<accession>A0A482T6X8</accession>
<dbReference type="GeneID" id="9993830"/>
<dbReference type="EMBL" id="RZHH01000002">
    <property type="protein sequence ID" value="RYJ13470.1"/>
    <property type="molecule type" value="Genomic_DNA"/>
</dbReference>
<evidence type="ECO:0000313" key="3">
    <source>
        <dbReference type="Proteomes" id="UP000294028"/>
    </source>
</evidence>
<feature type="transmembrane region" description="Helical" evidence="1">
    <location>
        <begin position="7"/>
        <end position="24"/>
    </location>
</feature>
<feature type="transmembrane region" description="Helical" evidence="1">
    <location>
        <begin position="145"/>
        <end position="166"/>
    </location>
</feature>
<dbReference type="Proteomes" id="UP000294028">
    <property type="component" value="Unassembled WGS sequence"/>
</dbReference>
<evidence type="ECO:0000256" key="1">
    <source>
        <dbReference type="SAM" id="Phobius"/>
    </source>
</evidence>
<keyword evidence="1" id="KW-1133">Transmembrane helix</keyword>
<organism evidence="2 3">
    <name type="scientific">Halogeometricum borinquense</name>
    <dbReference type="NCBI Taxonomy" id="60847"/>
    <lineage>
        <taxon>Archaea</taxon>
        <taxon>Methanobacteriati</taxon>
        <taxon>Methanobacteriota</taxon>
        <taxon>Stenosarchaea group</taxon>
        <taxon>Halobacteria</taxon>
        <taxon>Halobacteriales</taxon>
        <taxon>Haloferacaceae</taxon>
        <taxon>Halogeometricum</taxon>
    </lineage>
</organism>
<protein>
    <submittedName>
        <fullName evidence="2">Metal-dependent hydrolase</fullName>
    </submittedName>
</protein>
<name>A0A482T6X8_9EURY</name>
<proteinExistence type="predicted"/>
<feature type="transmembrane region" description="Helical" evidence="1">
    <location>
        <begin position="62"/>
        <end position="81"/>
    </location>
</feature>
<dbReference type="OMA" id="MYQVGHY"/>
<dbReference type="Pfam" id="PF04307">
    <property type="entry name" value="YdjM"/>
    <property type="match status" value="1"/>
</dbReference>
<keyword evidence="2" id="KW-0378">Hydrolase</keyword>
<dbReference type="InterPro" id="IPR007404">
    <property type="entry name" value="YdjM-like"/>
</dbReference>
<keyword evidence="1" id="KW-0812">Transmembrane</keyword>
<gene>
    <name evidence="2" type="ORF">ELS19_05490</name>
</gene>
<comment type="caution">
    <text evidence="2">The sequence shown here is derived from an EMBL/GenBank/DDBJ whole genome shotgun (WGS) entry which is preliminary data.</text>
</comment>
<evidence type="ECO:0000313" key="2">
    <source>
        <dbReference type="EMBL" id="RYJ13470.1"/>
    </source>
</evidence>
<keyword evidence="1" id="KW-0472">Membrane</keyword>
<sequence>MFRQGHYGVSLIVFAPVGFALIHLGRPDLAFVVGVVMLWLAMLPDVDHRIPGIPHRGPTHSLAFAGLVGGVFALVGQGLVLAGVDDIGLAAIADGSVVVFGFLVGFLTVFAHLLGDALTPAGVNFLWPLSGYEYTISAWRADNKLANYGLFGVGIFAVAAALYLAVTL</sequence>
<reference evidence="2 3" key="1">
    <citation type="submission" date="2018-12" db="EMBL/GenBank/DDBJ databases">
        <title>Genome analysis provides insights into bioremediation potentialities of Halogeometricum borinquense strain N11.</title>
        <authorList>
            <person name="Najjari A."/>
            <person name="Youssef N."/>
            <person name="Fhoula I."/>
            <person name="Ben Dhia O."/>
            <person name="Mahjoubi M."/>
            <person name="Ouzari H.I."/>
            <person name="Cherif A."/>
        </authorList>
    </citation>
    <scope>NUCLEOTIDE SEQUENCE [LARGE SCALE GENOMIC DNA]</scope>
    <source>
        <strain evidence="2 3">N11</strain>
    </source>
</reference>
<dbReference type="RefSeq" id="WP_006056969.1">
    <property type="nucleotide sequence ID" value="NZ_RZHH01000002.1"/>
</dbReference>
<dbReference type="GO" id="GO:0016787">
    <property type="term" value="F:hydrolase activity"/>
    <property type="evidence" value="ECO:0007669"/>
    <property type="project" value="UniProtKB-KW"/>
</dbReference>
<feature type="transmembrane region" description="Helical" evidence="1">
    <location>
        <begin position="87"/>
        <end position="110"/>
    </location>
</feature>
<dbReference type="AlphaFoldDB" id="A0A482T6X8"/>